<reference evidence="2" key="1">
    <citation type="submission" date="2023-06" db="EMBL/GenBank/DDBJ databases">
        <title>Genome-scale phylogeny and comparative genomics of the fungal order Sordariales.</title>
        <authorList>
            <consortium name="Lawrence Berkeley National Laboratory"/>
            <person name="Hensen N."/>
            <person name="Bonometti L."/>
            <person name="Westerberg I."/>
            <person name="Brannstrom I.O."/>
            <person name="Guillou S."/>
            <person name="Cros-Aarteil S."/>
            <person name="Calhoun S."/>
            <person name="Haridas S."/>
            <person name="Kuo A."/>
            <person name="Mondo S."/>
            <person name="Pangilinan J."/>
            <person name="Riley R."/>
            <person name="LaButti K."/>
            <person name="Andreopoulos B."/>
            <person name="Lipzen A."/>
            <person name="Chen C."/>
            <person name="Yanf M."/>
            <person name="Daum C."/>
            <person name="Ng V."/>
            <person name="Clum A."/>
            <person name="Steindorff A."/>
            <person name="Ohm R."/>
            <person name="Martin F."/>
            <person name="Silar P."/>
            <person name="Natvig D."/>
            <person name="Lalanne C."/>
            <person name="Gautier V."/>
            <person name="Ament-velasquez S.L."/>
            <person name="Kruys A."/>
            <person name="Hutchinson M.I."/>
            <person name="Powell A.J."/>
            <person name="Barry K."/>
            <person name="Miller A.N."/>
            <person name="Grigoriev I.V."/>
            <person name="Debuchy R."/>
            <person name="Gladieux P."/>
            <person name="Thoren M.H."/>
            <person name="Johannesson H."/>
        </authorList>
    </citation>
    <scope>NUCLEOTIDE SEQUENCE</scope>
    <source>
        <strain evidence="2">SMH3391-2</strain>
    </source>
</reference>
<protein>
    <submittedName>
        <fullName evidence="2">Class II aldolase/adducin N-terminal</fullName>
    </submittedName>
</protein>
<name>A0AA40CF30_9PEZI</name>
<accession>A0AA40CF30</accession>
<keyword evidence="3" id="KW-1185">Reference proteome</keyword>
<dbReference type="SMART" id="SM01007">
    <property type="entry name" value="Aldolase_II"/>
    <property type="match status" value="1"/>
</dbReference>
<dbReference type="Proteomes" id="UP001174934">
    <property type="component" value="Unassembled WGS sequence"/>
</dbReference>
<sequence length="205" mass="21965">MSFSLIRDEDLIRVNHSGKVVDGGRNRLLNRAAYAIHAQIHKARPDVMCAVHSHTVYGRAFSATGRTLDMISQDFCTFYKDHVLYPNFAGLVLAEEEGQHIAAALGPHKAAILGNHGLLTVGVTIEAAVYYFVTLEGLCKSQLAADASAAATGRPLITIGDEEAADTYAAVGQPDGGYFGGLPLFQLGERDFGESTYLGRGLEPL</sequence>
<dbReference type="PANTHER" id="PTHR10672:SF41">
    <property type="entry name" value="CLASS II ALDOLASE_ADDUCIN DOMAIN PROTEIN (AFU_ORTHOLOGUE AFUA_3G01330)"/>
    <property type="match status" value="1"/>
</dbReference>
<dbReference type="EMBL" id="JAULSR010000001">
    <property type="protein sequence ID" value="KAK0636157.1"/>
    <property type="molecule type" value="Genomic_DNA"/>
</dbReference>
<dbReference type="Pfam" id="PF00596">
    <property type="entry name" value="Aldolase_II"/>
    <property type="match status" value="1"/>
</dbReference>
<dbReference type="SUPFAM" id="SSF53639">
    <property type="entry name" value="AraD/HMP-PK domain-like"/>
    <property type="match status" value="1"/>
</dbReference>
<dbReference type="GO" id="GO:0051015">
    <property type="term" value="F:actin filament binding"/>
    <property type="evidence" value="ECO:0007669"/>
    <property type="project" value="TreeGrafter"/>
</dbReference>
<evidence type="ECO:0000259" key="1">
    <source>
        <dbReference type="SMART" id="SM01007"/>
    </source>
</evidence>
<dbReference type="AlphaFoldDB" id="A0AA40CF30"/>
<organism evidence="2 3">
    <name type="scientific">Bombardia bombarda</name>
    <dbReference type="NCBI Taxonomy" id="252184"/>
    <lineage>
        <taxon>Eukaryota</taxon>
        <taxon>Fungi</taxon>
        <taxon>Dikarya</taxon>
        <taxon>Ascomycota</taxon>
        <taxon>Pezizomycotina</taxon>
        <taxon>Sordariomycetes</taxon>
        <taxon>Sordariomycetidae</taxon>
        <taxon>Sordariales</taxon>
        <taxon>Lasiosphaeriaceae</taxon>
        <taxon>Bombardia</taxon>
    </lineage>
</organism>
<gene>
    <name evidence="2" type="ORF">B0T17DRAFT_518297</name>
</gene>
<evidence type="ECO:0000313" key="3">
    <source>
        <dbReference type="Proteomes" id="UP001174934"/>
    </source>
</evidence>
<dbReference type="InterPro" id="IPR051017">
    <property type="entry name" value="Aldolase-II_Adducin_sf"/>
</dbReference>
<feature type="domain" description="Class II aldolase/adducin N-terminal" evidence="1">
    <location>
        <begin position="1"/>
        <end position="143"/>
    </location>
</feature>
<comment type="caution">
    <text evidence="2">The sequence shown here is derived from an EMBL/GenBank/DDBJ whole genome shotgun (WGS) entry which is preliminary data.</text>
</comment>
<proteinExistence type="predicted"/>
<dbReference type="PANTHER" id="PTHR10672">
    <property type="entry name" value="ADDUCIN"/>
    <property type="match status" value="1"/>
</dbReference>
<dbReference type="Gene3D" id="3.40.225.10">
    <property type="entry name" value="Class II aldolase/adducin N-terminal domain"/>
    <property type="match status" value="1"/>
</dbReference>
<dbReference type="InterPro" id="IPR001303">
    <property type="entry name" value="Aldolase_II/adducin_N"/>
</dbReference>
<dbReference type="GO" id="GO:0005856">
    <property type="term" value="C:cytoskeleton"/>
    <property type="evidence" value="ECO:0007669"/>
    <property type="project" value="TreeGrafter"/>
</dbReference>
<dbReference type="InterPro" id="IPR036409">
    <property type="entry name" value="Aldolase_II/adducin_N_sf"/>
</dbReference>
<evidence type="ECO:0000313" key="2">
    <source>
        <dbReference type="EMBL" id="KAK0636157.1"/>
    </source>
</evidence>